<evidence type="ECO:0000313" key="4">
    <source>
        <dbReference type="WBParaSite" id="Hba_11143"/>
    </source>
</evidence>
<dbReference type="PROSITE" id="PS51034">
    <property type="entry name" value="ZP_2"/>
    <property type="match status" value="1"/>
</dbReference>
<dbReference type="InterPro" id="IPR051962">
    <property type="entry name" value="Cuticlin"/>
</dbReference>
<sequence length="163" mass="18878">MNIISNLYQVYHKWTCDSETTDTFCAVVHSCTVDDGNGDTVQILNDEGCALDKFLLNNLEYPTDLMAGQEAHVYKYADRSQLFYQCQISITIKEPNTECPRPQCPEPQGFGAIKVDIWILFSYIFFHIDNLFHEKLIIKTNTMDINDKTLYSYASQLYIMNEF</sequence>
<name>A0A1I7X122_HETBA</name>
<dbReference type="InterPro" id="IPR057475">
    <property type="entry name" value="CUT_C"/>
</dbReference>
<dbReference type="WBParaSite" id="Hba_11143">
    <property type="protein sequence ID" value="Hba_11143"/>
    <property type="gene ID" value="Hba_11143"/>
</dbReference>
<dbReference type="InterPro" id="IPR001507">
    <property type="entry name" value="ZP_dom"/>
</dbReference>
<dbReference type="Proteomes" id="UP000095283">
    <property type="component" value="Unplaced"/>
</dbReference>
<evidence type="ECO:0000259" key="2">
    <source>
        <dbReference type="PROSITE" id="PS51034"/>
    </source>
</evidence>
<organism evidence="3 4">
    <name type="scientific">Heterorhabditis bacteriophora</name>
    <name type="common">Entomopathogenic nematode worm</name>
    <dbReference type="NCBI Taxonomy" id="37862"/>
    <lineage>
        <taxon>Eukaryota</taxon>
        <taxon>Metazoa</taxon>
        <taxon>Ecdysozoa</taxon>
        <taxon>Nematoda</taxon>
        <taxon>Chromadorea</taxon>
        <taxon>Rhabditida</taxon>
        <taxon>Rhabditina</taxon>
        <taxon>Rhabditomorpha</taxon>
        <taxon>Strongyloidea</taxon>
        <taxon>Heterorhabditidae</taxon>
        <taxon>Heterorhabditis</taxon>
    </lineage>
</organism>
<protein>
    <submittedName>
        <fullName evidence="4">ZP domain-containing protein</fullName>
    </submittedName>
</protein>
<dbReference type="PANTHER" id="PTHR22907">
    <property type="entry name" value="GH04558P"/>
    <property type="match status" value="1"/>
</dbReference>
<feature type="domain" description="ZP" evidence="2">
    <location>
        <begin position="1"/>
        <end position="111"/>
    </location>
</feature>
<dbReference type="PANTHER" id="PTHR22907:SF51">
    <property type="entry name" value="CUTICLIN-1"/>
    <property type="match status" value="1"/>
</dbReference>
<keyword evidence="3" id="KW-1185">Reference proteome</keyword>
<reference evidence="4" key="1">
    <citation type="submission" date="2016-11" db="UniProtKB">
        <authorList>
            <consortium name="WormBaseParasite"/>
        </authorList>
    </citation>
    <scope>IDENTIFICATION</scope>
</reference>
<dbReference type="Pfam" id="PF25301">
    <property type="entry name" value="CUT_C"/>
    <property type="match status" value="1"/>
</dbReference>
<keyword evidence="1" id="KW-0732">Signal</keyword>
<dbReference type="AlphaFoldDB" id="A0A1I7X122"/>
<proteinExistence type="predicted"/>
<evidence type="ECO:0000313" key="3">
    <source>
        <dbReference type="Proteomes" id="UP000095283"/>
    </source>
</evidence>
<accession>A0A1I7X122</accession>
<evidence type="ECO:0000256" key="1">
    <source>
        <dbReference type="ARBA" id="ARBA00022729"/>
    </source>
</evidence>